<dbReference type="SUPFAM" id="SSF53335">
    <property type="entry name" value="S-adenosyl-L-methionine-dependent methyltransferases"/>
    <property type="match status" value="1"/>
</dbReference>
<dbReference type="EMBL" id="ONZQ02000002">
    <property type="protein sequence ID" value="SPN98814.1"/>
    <property type="molecule type" value="Genomic_DNA"/>
</dbReference>
<dbReference type="AlphaFoldDB" id="A0AAE8SSM4"/>
<organism evidence="7 8">
    <name type="scientific">Cephalotrichum gorgonifer</name>
    <dbReference type="NCBI Taxonomy" id="2041049"/>
    <lineage>
        <taxon>Eukaryota</taxon>
        <taxon>Fungi</taxon>
        <taxon>Dikarya</taxon>
        <taxon>Ascomycota</taxon>
        <taxon>Pezizomycotina</taxon>
        <taxon>Sordariomycetes</taxon>
        <taxon>Hypocreomycetidae</taxon>
        <taxon>Microascales</taxon>
        <taxon>Microascaceae</taxon>
        <taxon>Cephalotrichum</taxon>
    </lineage>
</organism>
<keyword evidence="5" id="KW-0949">S-adenosyl-L-methionine</keyword>
<keyword evidence="3" id="KW-0489">Methyltransferase</keyword>
<dbReference type="GO" id="GO:0030735">
    <property type="term" value="F:carnosine N-methyltransferase activity"/>
    <property type="evidence" value="ECO:0007669"/>
    <property type="project" value="UniProtKB-EC"/>
</dbReference>
<evidence type="ECO:0000256" key="4">
    <source>
        <dbReference type="ARBA" id="ARBA00022679"/>
    </source>
</evidence>
<evidence type="ECO:0000256" key="6">
    <source>
        <dbReference type="SAM" id="MobiDB-lite"/>
    </source>
</evidence>
<feature type="region of interest" description="Disordered" evidence="6">
    <location>
        <begin position="333"/>
        <end position="354"/>
    </location>
</feature>
<gene>
    <name evidence="7" type="ORF">DNG_01855</name>
</gene>
<keyword evidence="8" id="KW-1185">Reference proteome</keyword>
<evidence type="ECO:0000256" key="1">
    <source>
        <dbReference type="ARBA" id="ARBA00010086"/>
    </source>
</evidence>
<evidence type="ECO:0000313" key="8">
    <source>
        <dbReference type="Proteomes" id="UP001187682"/>
    </source>
</evidence>
<evidence type="ECO:0000256" key="2">
    <source>
        <dbReference type="ARBA" id="ARBA00012003"/>
    </source>
</evidence>
<sequence>MEGGPEWDDAEGQLQDPEELKVLFTALDSYVQYEKVARFNVTHLRRQSFYALPEAQWRMLAEPPFNFLDTLSKVDDAIGANAELARAIAQHGLRSFHDPSLDVTRDDVSMPREWAAIAKHGDIDKARSTLRQFFRDWTTAGADERARSYQPILAALDRERAARESIGREGKLRILVPGAGLGRLVFELARLGHDAEGNEISYHQLHASSYILNHCERAERHTIHPWIHSFSNHLTRANHLRGYPVPDIHPGTVLSTIPDAGSMTMTAADFLCLYGDDDHRGHYDVVAALFFLDTAPNLIRYLTVIHSCLKPGGILVNVGPLLWHFENHAPGNHGMDDDGDGEHDHGNSSGIADPGSFELSDDEVMALVERLGFVVERRETGLEAPYIHDKDSMLRSGYRASTWVARKKE</sequence>
<comment type="caution">
    <text evidence="7">The sequence shown here is derived from an EMBL/GenBank/DDBJ whole genome shotgun (WGS) entry which is preliminary data.</text>
</comment>
<dbReference type="PANTHER" id="PTHR12303:SF6">
    <property type="entry name" value="CARNOSINE N-METHYLTRANSFERASE"/>
    <property type="match status" value="1"/>
</dbReference>
<evidence type="ECO:0000256" key="3">
    <source>
        <dbReference type="ARBA" id="ARBA00022603"/>
    </source>
</evidence>
<accession>A0AAE8SSM4</accession>
<evidence type="ECO:0000313" key="7">
    <source>
        <dbReference type="EMBL" id="SPN98814.1"/>
    </source>
</evidence>
<proteinExistence type="inferred from homology"/>
<dbReference type="InterPro" id="IPR012901">
    <property type="entry name" value="CARME"/>
</dbReference>
<dbReference type="InterPro" id="IPR029063">
    <property type="entry name" value="SAM-dependent_MTases_sf"/>
</dbReference>
<dbReference type="PANTHER" id="PTHR12303">
    <property type="entry name" value="CARNOSINE N-METHYLTRANSFERASE"/>
    <property type="match status" value="1"/>
</dbReference>
<evidence type="ECO:0000256" key="5">
    <source>
        <dbReference type="ARBA" id="ARBA00022691"/>
    </source>
</evidence>
<reference evidence="7" key="1">
    <citation type="submission" date="2018-03" db="EMBL/GenBank/DDBJ databases">
        <authorList>
            <person name="Guldener U."/>
        </authorList>
    </citation>
    <scope>NUCLEOTIDE SEQUENCE</scope>
</reference>
<name>A0AAE8SSM4_9PEZI</name>
<protein>
    <recommendedName>
        <fullName evidence="2">carnosine N-methyltransferase</fullName>
        <ecNumber evidence="2">2.1.1.22</ecNumber>
    </recommendedName>
</protein>
<comment type="similarity">
    <text evidence="1">Belongs to the carnosine N-methyltransferase family.</text>
</comment>
<keyword evidence="4" id="KW-0808">Transferase</keyword>
<dbReference type="SMART" id="SM01296">
    <property type="entry name" value="N2227"/>
    <property type="match status" value="1"/>
</dbReference>
<dbReference type="Proteomes" id="UP001187682">
    <property type="component" value="Unassembled WGS sequence"/>
</dbReference>
<dbReference type="GO" id="GO:0032259">
    <property type="term" value="P:methylation"/>
    <property type="evidence" value="ECO:0007669"/>
    <property type="project" value="UniProtKB-KW"/>
</dbReference>
<dbReference type="Pfam" id="PF07942">
    <property type="entry name" value="CARME"/>
    <property type="match status" value="1"/>
</dbReference>
<dbReference type="EC" id="2.1.1.22" evidence="2"/>
<dbReference type="Gene3D" id="3.40.50.150">
    <property type="entry name" value="Vaccinia Virus protein VP39"/>
    <property type="match status" value="1"/>
</dbReference>